<dbReference type="OrthoDB" id="8907081at2"/>
<name>A0A5C8HZU6_9MICO</name>
<evidence type="ECO:0000313" key="1">
    <source>
        <dbReference type="EMBL" id="TXK10594.1"/>
    </source>
</evidence>
<organism evidence="1 2">
    <name type="scientific">Microbacterium saccharophilum</name>
    <dbReference type="NCBI Taxonomy" id="1213358"/>
    <lineage>
        <taxon>Bacteria</taxon>
        <taxon>Bacillati</taxon>
        <taxon>Actinomycetota</taxon>
        <taxon>Actinomycetes</taxon>
        <taxon>Micrococcales</taxon>
        <taxon>Microbacteriaceae</taxon>
        <taxon>Microbacterium</taxon>
    </lineage>
</organism>
<dbReference type="Gene3D" id="3.40.190.10">
    <property type="entry name" value="Periplasmic binding protein-like II"/>
    <property type="match status" value="2"/>
</dbReference>
<sequence length="358" mass="38337">MRSIRIIGRMPKRRRASWWTRRGGYLLVVAAVLATVAVVIAGMRLSPTKPDRPVTISTADWAPYVGEDLPGGGPLAALVRLVLAQQGYQASVDFTTWDLALSRARQGQALAAFPLVASRERAATLLASDPLVDFEYVLFRDTSLSAPDVDEASDLGELRVARIAGYDYWPALDDAVGQYVEFDTSADAFRALAEGAVDLVAEGRVAGETLLNSPELDLDAARFAPLDGDASWLRSTESLRLFVAADADGRRLIEDFNRALADVRLTPEYRALTSSLASEKSGQTVRLDALDGSPVVLQNEAGETLAVLPRGSSAVVLEWPEVFGVTASAALPTRVKITSGPGRGKVGLVDLALIEMEG</sequence>
<accession>A0A5C8HZU6</accession>
<protein>
    <submittedName>
        <fullName evidence="1">Amino acid ABC transporter substrate-binding protein</fullName>
    </submittedName>
</protein>
<dbReference type="EMBL" id="VRSX01000004">
    <property type="protein sequence ID" value="TXK10594.1"/>
    <property type="molecule type" value="Genomic_DNA"/>
</dbReference>
<reference evidence="1 2" key="1">
    <citation type="submission" date="2019-08" db="EMBL/GenBank/DDBJ databases">
        <authorList>
            <person name="Dong K."/>
        </authorList>
    </citation>
    <scope>NUCLEOTIDE SEQUENCE [LARGE SCALE GENOMIC DNA]</scope>
    <source>
        <strain evidence="1 2">K-1</strain>
    </source>
</reference>
<dbReference type="Proteomes" id="UP000321949">
    <property type="component" value="Unassembled WGS sequence"/>
</dbReference>
<dbReference type="RefSeq" id="WP_147050663.1">
    <property type="nucleotide sequence ID" value="NZ_BKAH01000007.1"/>
</dbReference>
<gene>
    <name evidence="1" type="ORF">FVP74_09650</name>
</gene>
<comment type="caution">
    <text evidence="1">The sequence shown here is derived from an EMBL/GenBank/DDBJ whole genome shotgun (WGS) entry which is preliminary data.</text>
</comment>
<dbReference type="SUPFAM" id="SSF53850">
    <property type="entry name" value="Periplasmic binding protein-like II"/>
    <property type="match status" value="1"/>
</dbReference>
<dbReference type="AlphaFoldDB" id="A0A5C8HZU6"/>
<evidence type="ECO:0000313" key="2">
    <source>
        <dbReference type="Proteomes" id="UP000321949"/>
    </source>
</evidence>
<proteinExistence type="predicted"/>
<keyword evidence="2" id="KW-1185">Reference proteome</keyword>